<dbReference type="InterPro" id="IPR013783">
    <property type="entry name" value="Ig-like_fold"/>
</dbReference>
<evidence type="ECO:0000256" key="6">
    <source>
        <dbReference type="HAMAP-Rule" id="MF_02124"/>
    </source>
</evidence>
<dbReference type="GO" id="GO:0004553">
    <property type="term" value="F:hydrolase activity, hydrolyzing O-glycosyl compounds"/>
    <property type="evidence" value="ECO:0007669"/>
    <property type="project" value="InterPro"/>
</dbReference>
<evidence type="ECO:0000256" key="4">
    <source>
        <dbReference type="ARBA" id="ARBA00023277"/>
    </source>
</evidence>
<evidence type="ECO:0000256" key="5">
    <source>
        <dbReference type="ARBA" id="ARBA00048735"/>
    </source>
</evidence>
<feature type="site" description="Transition state stabilizer" evidence="6">
    <location>
        <position position="489"/>
    </location>
</feature>
<dbReference type="Proteomes" id="UP000295129">
    <property type="component" value="Unassembled WGS sequence"/>
</dbReference>
<reference evidence="8 9" key="1">
    <citation type="submission" date="2019-03" db="EMBL/GenBank/DDBJ databases">
        <title>Genomic Encyclopedia of Type Strains, Phase IV (KMG-IV): sequencing the most valuable type-strain genomes for metagenomic binning, comparative biology and taxonomic classification.</title>
        <authorList>
            <person name="Goeker M."/>
        </authorList>
    </citation>
    <scope>NUCLEOTIDE SEQUENCE [LARGE SCALE GENOMIC DNA]</scope>
    <source>
        <strain evidence="8 9">DSM 12121</strain>
    </source>
</reference>
<proteinExistence type="inferred from homology"/>
<dbReference type="InterPro" id="IPR017853">
    <property type="entry name" value="GH"/>
</dbReference>
<name>A0A4R6ECQ2_9RHOO</name>
<dbReference type="GO" id="GO:0030979">
    <property type="term" value="P:alpha-glucan biosynthetic process"/>
    <property type="evidence" value="ECO:0007669"/>
    <property type="project" value="UniProtKB-UniRule"/>
</dbReference>
<comment type="caution">
    <text evidence="8">The sequence shown here is derived from an EMBL/GenBank/DDBJ whole genome shotgun (WGS) entry which is preliminary data.</text>
</comment>
<feature type="binding site" evidence="6">
    <location>
        <position position="271"/>
    </location>
    <ligand>
        <name>alpha-maltose 1-phosphate</name>
        <dbReference type="ChEBI" id="CHEBI:63576"/>
    </ligand>
</feature>
<dbReference type="EMBL" id="SNVV01000003">
    <property type="protein sequence ID" value="TDN55943.1"/>
    <property type="molecule type" value="Genomic_DNA"/>
</dbReference>
<dbReference type="EC" id="2.4.99.16" evidence="6"/>
<evidence type="ECO:0000256" key="2">
    <source>
        <dbReference type="ARBA" id="ARBA00022676"/>
    </source>
</evidence>
<keyword evidence="3 6" id="KW-0808">Transferase</keyword>
<feature type="binding site" evidence="6">
    <location>
        <position position="403"/>
    </location>
    <ligand>
        <name>alpha-maltose 1-phosphate</name>
        <dbReference type="ChEBI" id="CHEBI:63576"/>
    </ligand>
</feature>
<dbReference type="OrthoDB" id="9805159at2"/>
<comment type="catalytic activity">
    <reaction evidence="5 6">
        <text>alpha-maltose 1-phosphate + [(1-&gt;4)-alpha-D-glucosyl](n) = [(1-&gt;4)-alpha-D-glucosyl](n+2) + phosphate</text>
        <dbReference type="Rhea" id="RHEA:42692"/>
        <dbReference type="Rhea" id="RHEA-COMP:9584"/>
        <dbReference type="Rhea" id="RHEA-COMP:10183"/>
        <dbReference type="ChEBI" id="CHEBI:15444"/>
        <dbReference type="ChEBI" id="CHEBI:43474"/>
        <dbReference type="ChEBI" id="CHEBI:63576"/>
        <dbReference type="EC" id="2.4.99.16"/>
    </reaction>
</comment>
<dbReference type="HAMAP" id="MF_02124">
    <property type="entry name" value="GlgE"/>
    <property type="match status" value="1"/>
</dbReference>
<keyword evidence="2 6" id="KW-0328">Glycosyltransferase</keyword>
<dbReference type="PANTHER" id="PTHR47786:SF2">
    <property type="entry name" value="GLYCOSYL HYDROLASE FAMILY 13 CATALYTIC DOMAIN-CONTAINING PROTEIN"/>
    <property type="match status" value="1"/>
</dbReference>
<feature type="binding site" evidence="6">
    <location>
        <begin position="544"/>
        <end position="545"/>
    </location>
    <ligand>
        <name>alpha-maltose 1-phosphate</name>
        <dbReference type="ChEBI" id="CHEBI:63576"/>
    </ligand>
</feature>
<dbReference type="Gene3D" id="2.60.40.10">
    <property type="entry name" value="Immunoglobulins"/>
    <property type="match status" value="1"/>
</dbReference>
<sequence>MEAHKDELPDEGRVRAVVEAVTPQVDGGRFPAKRSVGEELVVEADCFADGHDAVVAMLCWRREGEGADTLPRAADLGAAGTGRWHAVPMRPLGNDRWRASIRLPEMGRWWYTVCAWVDGFQSWRNELVRRTDAEDIRIAALVGAELAEAAAARAGGDDGQRLAAWARRLRDSSAAAHIDELKALALDAGHAELAARHPDRRFAATHAPLPLDVDRERARCGAWYEFFPRSLTTPLHGTLADCIAHLPRVAAMGFDIVYLPPIHPIGRERRKGPNNALAAGADDVGSPWAIGAREGGHLAIHPQLGSAEDLRRLIAAARGHGMEVALDVALQCAPDHPWVAEHPEWFRRRPDGSVQYAENPPKKYQDIYPFDFESEDWRAMWQVLAGIFRHWIAEGVRVFRVDNPHTKSFAFWEWAISAIRRDHPDTIFLAEAFTRPRVMHRLAKLGFNQSYTYFTWRNTRPELTAYFQELAHGPGYDYFRPNVWPNTPDILPEYLQTGGRGAFAVRLVLAATLAATYGIYGPAFELMEQRPREPGSEEYLDSEKYQLRDWQAVRQERGDGLSELVARVNRIRRANPALHGNASLRFLDIDNEHMLAYAKHAPASTEGEEEGGAEDAEGGNLIIVVVNLDPYHVHDGWLALDLPALGMEADASYQMHDLLTGARYLWNGPRNFVRLDPARLPAHIFRVRRKLRSERDFDYFF</sequence>
<protein>
    <recommendedName>
        <fullName evidence="6">Alpha-1,4-glucan:maltose-1-phosphate maltosyltransferase</fullName>
        <shortName evidence="6">GMPMT</shortName>
        <ecNumber evidence="6">2.4.99.16</ecNumber>
    </recommendedName>
    <alternativeName>
        <fullName evidence="6">(1-&gt;4)-alpha-D-glucan:maltose-1-phosphate alpha-D-maltosyltransferase</fullName>
    </alternativeName>
</protein>
<dbReference type="Gene3D" id="2.60.40.1180">
    <property type="entry name" value="Golgi alpha-mannosidase II"/>
    <property type="match status" value="1"/>
</dbReference>
<dbReference type="InterPro" id="IPR021828">
    <property type="entry name" value="GlgE_dom_N/S"/>
</dbReference>
<dbReference type="InterPro" id="IPR006047">
    <property type="entry name" value="GH13_cat_dom"/>
</dbReference>
<dbReference type="CDD" id="cd11344">
    <property type="entry name" value="AmyAc_GlgE_like"/>
    <property type="match status" value="1"/>
</dbReference>
<gene>
    <name evidence="6" type="primary">glgE</name>
    <name evidence="8" type="ORF">C7389_103281</name>
</gene>
<evidence type="ECO:0000256" key="1">
    <source>
        <dbReference type="ARBA" id="ARBA00011738"/>
    </source>
</evidence>
<organism evidence="8 9">
    <name type="scientific">Azoarcus indigens</name>
    <dbReference type="NCBI Taxonomy" id="29545"/>
    <lineage>
        <taxon>Bacteria</taxon>
        <taxon>Pseudomonadati</taxon>
        <taxon>Pseudomonadota</taxon>
        <taxon>Betaproteobacteria</taxon>
        <taxon>Rhodocyclales</taxon>
        <taxon>Zoogloeaceae</taxon>
        <taxon>Azoarcus</taxon>
    </lineage>
</organism>
<comment type="function">
    <text evidence="6">Maltosyltransferase that uses maltose 1-phosphate (M1P) as the sugar donor to elongate linear or branched alpha-(1-&gt;4)-glucans. Is involved in a branched alpha-glucan biosynthetic pathway from trehalose, together with TreS, Mak and GlgB.</text>
</comment>
<keyword evidence="9" id="KW-1185">Reference proteome</keyword>
<dbReference type="PANTHER" id="PTHR47786">
    <property type="entry name" value="ALPHA-1,4-GLUCAN:MALTOSE-1-PHOSPHATE MALTOSYLTRANSFERASE"/>
    <property type="match status" value="1"/>
</dbReference>
<dbReference type="Pfam" id="PF21702">
    <property type="entry name" value="GLGE_C"/>
    <property type="match status" value="1"/>
</dbReference>
<keyword evidence="4 6" id="KW-0119">Carbohydrate metabolism</keyword>
<evidence type="ECO:0000313" key="9">
    <source>
        <dbReference type="Proteomes" id="UP000295129"/>
    </source>
</evidence>
<feature type="binding site" evidence="6">
    <location>
        <position position="331"/>
    </location>
    <ligand>
        <name>alpha-maltose 1-phosphate</name>
        <dbReference type="ChEBI" id="CHEBI:63576"/>
    </ligand>
</feature>
<feature type="active site" description="Nucleophile" evidence="6">
    <location>
        <position position="402"/>
    </location>
</feature>
<feature type="domain" description="Glycosyl hydrolase family 13 catalytic" evidence="7">
    <location>
        <begin position="221"/>
        <end position="572"/>
    </location>
</feature>
<dbReference type="SUPFAM" id="SSF51445">
    <property type="entry name" value="(Trans)glycosidases"/>
    <property type="match status" value="1"/>
</dbReference>
<dbReference type="Gene3D" id="3.20.20.80">
    <property type="entry name" value="Glycosidases"/>
    <property type="match status" value="1"/>
</dbReference>
<dbReference type="SMART" id="SM00642">
    <property type="entry name" value="Aamy"/>
    <property type="match status" value="1"/>
</dbReference>
<evidence type="ECO:0000256" key="3">
    <source>
        <dbReference type="ARBA" id="ARBA00022679"/>
    </source>
</evidence>
<dbReference type="RefSeq" id="WP_133589269.1">
    <property type="nucleotide sequence ID" value="NZ_SNVV01000003.1"/>
</dbReference>
<dbReference type="InterPro" id="IPR013780">
    <property type="entry name" value="Glyco_hydro_b"/>
</dbReference>
<dbReference type="InterPro" id="IPR049171">
    <property type="entry name" value="GLGE_C"/>
</dbReference>
<dbReference type="Pfam" id="PF11896">
    <property type="entry name" value="GlgE_dom_N_S"/>
    <property type="match status" value="1"/>
</dbReference>
<dbReference type="GO" id="GO:0016758">
    <property type="term" value="F:hexosyltransferase activity"/>
    <property type="evidence" value="ECO:0007669"/>
    <property type="project" value="UniProtKB-UniRule"/>
</dbReference>
<evidence type="ECO:0000259" key="7">
    <source>
        <dbReference type="SMART" id="SM00642"/>
    </source>
</evidence>
<dbReference type="InterPro" id="IPR026585">
    <property type="entry name" value="GlgE"/>
</dbReference>
<dbReference type="Gene3D" id="1.20.58.80">
    <property type="entry name" value="Phosphotransferase system, lactose/cellobiose-type IIA subunit"/>
    <property type="match status" value="1"/>
</dbReference>
<accession>A0A4R6ECQ2</accession>
<feature type="binding site" evidence="6">
    <location>
        <position position="366"/>
    </location>
    <ligand>
        <name>alpha-maltose 1-phosphate</name>
        <dbReference type="ChEBI" id="CHEBI:63576"/>
    </ligand>
</feature>
<dbReference type="AlphaFoldDB" id="A0A4R6ECQ2"/>
<feature type="active site" description="Proton donor" evidence="6">
    <location>
        <position position="431"/>
    </location>
</feature>
<evidence type="ECO:0000313" key="8">
    <source>
        <dbReference type="EMBL" id="TDN55943.1"/>
    </source>
</evidence>
<comment type="similarity">
    <text evidence="6">Belongs to the glycosyl hydrolase 13 family. GlgE subfamily.</text>
</comment>
<comment type="subunit">
    <text evidence="1 6">Homodimer.</text>
</comment>